<name>A0ABU6ZF42_9FABA</name>
<dbReference type="EMBL" id="JASCZI010272147">
    <property type="protein sequence ID" value="MED6220581.1"/>
    <property type="molecule type" value="Genomic_DNA"/>
</dbReference>
<organism evidence="1 2">
    <name type="scientific">Stylosanthes scabra</name>
    <dbReference type="NCBI Taxonomy" id="79078"/>
    <lineage>
        <taxon>Eukaryota</taxon>
        <taxon>Viridiplantae</taxon>
        <taxon>Streptophyta</taxon>
        <taxon>Embryophyta</taxon>
        <taxon>Tracheophyta</taxon>
        <taxon>Spermatophyta</taxon>
        <taxon>Magnoliopsida</taxon>
        <taxon>eudicotyledons</taxon>
        <taxon>Gunneridae</taxon>
        <taxon>Pentapetalae</taxon>
        <taxon>rosids</taxon>
        <taxon>fabids</taxon>
        <taxon>Fabales</taxon>
        <taxon>Fabaceae</taxon>
        <taxon>Papilionoideae</taxon>
        <taxon>50 kb inversion clade</taxon>
        <taxon>dalbergioids sensu lato</taxon>
        <taxon>Dalbergieae</taxon>
        <taxon>Pterocarpus clade</taxon>
        <taxon>Stylosanthes</taxon>
    </lineage>
</organism>
<reference evidence="1 2" key="1">
    <citation type="journal article" date="2023" name="Plants (Basel)">
        <title>Bridging the Gap: Combining Genomics and Transcriptomics Approaches to Understand Stylosanthes scabra, an Orphan Legume from the Brazilian Caatinga.</title>
        <authorList>
            <person name="Ferreira-Neto J.R.C."/>
            <person name="da Silva M.D."/>
            <person name="Binneck E."/>
            <person name="de Melo N.F."/>
            <person name="da Silva R.H."/>
            <person name="de Melo A.L.T.M."/>
            <person name="Pandolfi V."/>
            <person name="Bustamante F.O."/>
            <person name="Brasileiro-Vidal A.C."/>
            <person name="Benko-Iseppon A.M."/>
        </authorList>
    </citation>
    <scope>NUCLEOTIDE SEQUENCE [LARGE SCALE GENOMIC DNA]</scope>
    <source>
        <tissue evidence="1">Leaves</tissue>
    </source>
</reference>
<comment type="caution">
    <text evidence="1">The sequence shown here is derived from an EMBL/GenBank/DDBJ whole genome shotgun (WGS) entry which is preliminary data.</text>
</comment>
<evidence type="ECO:0000313" key="1">
    <source>
        <dbReference type="EMBL" id="MED6220581.1"/>
    </source>
</evidence>
<proteinExistence type="predicted"/>
<dbReference type="Proteomes" id="UP001341840">
    <property type="component" value="Unassembled WGS sequence"/>
</dbReference>
<evidence type="ECO:0000313" key="2">
    <source>
        <dbReference type="Proteomes" id="UP001341840"/>
    </source>
</evidence>
<accession>A0ABU6ZF42</accession>
<sequence>MDSVNLDCLRPVDHLYEDPEQISQECNNVGVEPPYDDPMNPSSEPCPLNSVIEEGAVLINNGKVDLTFEKLNNF</sequence>
<keyword evidence="2" id="KW-1185">Reference proteome</keyword>
<protein>
    <submittedName>
        <fullName evidence="1">Uncharacterized protein</fullName>
    </submittedName>
</protein>
<gene>
    <name evidence="1" type="ORF">PIB30_046199</name>
</gene>